<dbReference type="PANTHER" id="PTHR11475:SF4">
    <property type="entry name" value="CHORION PEROXIDASE"/>
    <property type="match status" value="1"/>
</dbReference>
<feature type="region of interest" description="Disordered" evidence="6">
    <location>
        <begin position="707"/>
        <end position="733"/>
    </location>
</feature>
<proteinExistence type="predicted"/>
<dbReference type="GO" id="GO:0004601">
    <property type="term" value="F:peroxidase activity"/>
    <property type="evidence" value="ECO:0007669"/>
    <property type="project" value="InterPro"/>
</dbReference>
<evidence type="ECO:0000256" key="7">
    <source>
        <dbReference type="SAM" id="SignalP"/>
    </source>
</evidence>
<dbReference type="InterPro" id="IPR010255">
    <property type="entry name" value="Haem_peroxidase_sf"/>
</dbReference>
<name>A0A813UBD9_9BILA</name>
<dbReference type="PROSITE" id="PS50292">
    <property type="entry name" value="PEROXIDASE_3"/>
    <property type="match status" value="1"/>
</dbReference>
<dbReference type="FunFam" id="1.10.640.10:FF:000003">
    <property type="entry name" value="chorion peroxidase"/>
    <property type="match status" value="1"/>
</dbReference>
<protein>
    <recommendedName>
        <fullName evidence="10">Peroxidase</fullName>
    </recommendedName>
</protein>
<dbReference type="InterPro" id="IPR037120">
    <property type="entry name" value="Haem_peroxidase_sf_animal"/>
</dbReference>
<evidence type="ECO:0008006" key="10">
    <source>
        <dbReference type="Google" id="ProtNLM"/>
    </source>
</evidence>
<evidence type="ECO:0000256" key="1">
    <source>
        <dbReference type="ARBA" id="ARBA00004613"/>
    </source>
</evidence>
<feature type="chain" id="PRO_5032822420" description="Peroxidase" evidence="7">
    <location>
        <begin position="21"/>
        <end position="733"/>
    </location>
</feature>
<sequence length="733" mass="85110">MPTKILALALALNFLVNVQATLKTYDEIRLEKNVEIPAHISQIVESVYSNLTKENSQSETGLITNLRYVDPNDMKEATGSNGGSQQSYQMNRQAQMNMKAYGELLRYDGEYDLTPYLEDLKIPDRYCPKMNIKCDRYEHYRRIDGSCNNLEYTWWGKAGSPYTRILKAEYDDGINLPRTVGRDGYSLVNSRRIAIDLIPAFETKSKWTNMFFAVGQVIAHDTSKFAVVTNADGSPKQCPCESADPDCISIPTPKNDYMNLDQQCMSMARSAITTKDFECSLGHREQANLVTHHLDCSFLYGSDIKTANDLRTFKYGELKVSFTPYSDLEQLPKLNGTKCPYTDKRRDKCFKAGDTRAEDNLPLLSQHALWLRVHNNIARKLYKLNPKWSDELIYQEARRIVIALYQHIIINEYLPVFLGDILIKKFDIFPIDEGYSMRYDMKRNPSTINEFAHAAFRIAHTMVNDEHLLADEYLKAYEKRDIAELQFNSILYAIKNPLENVMYGSIVKESYEKHCQMNKPMNHELFDGIFTNPHTHRWSLPARNTKRGRDHGFPGYNRYRAKCGLKRAETFEDLRDNIPDFLIEKLKKLYRHVDDIDLFIGLISERPLKGAVAGFTSGCIIAKQFSDYIHGDRFWYDNGHDKTTRFTMTQLYEIKKITMARIVCDNSNVKYIQQFPFLMPNEKYNPFIDCTEIPRMSLQPWEDQSHENYEKYDDLDDQDGEEEDKDGLYSYRG</sequence>
<dbReference type="Proteomes" id="UP000663879">
    <property type="component" value="Unassembled WGS sequence"/>
</dbReference>
<dbReference type="InterPro" id="IPR019791">
    <property type="entry name" value="Haem_peroxidase_animal"/>
</dbReference>
<evidence type="ECO:0000256" key="4">
    <source>
        <dbReference type="ARBA" id="ARBA00023180"/>
    </source>
</evidence>
<feature type="signal peptide" evidence="7">
    <location>
        <begin position="1"/>
        <end position="20"/>
    </location>
</feature>
<keyword evidence="9" id="KW-1185">Reference proteome</keyword>
<keyword evidence="2" id="KW-0964">Secreted</keyword>
<comment type="subcellular location">
    <subcellularLocation>
        <location evidence="1">Secreted</location>
    </subcellularLocation>
</comment>
<dbReference type="GO" id="GO:0005576">
    <property type="term" value="C:extracellular region"/>
    <property type="evidence" value="ECO:0007669"/>
    <property type="project" value="UniProtKB-SubCell"/>
</dbReference>
<dbReference type="Gene3D" id="1.10.640.10">
    <property type="entry name" value="Haem peroxidase domain superfamily, animal type"/>
    <property type="match status" value="1"/>
</dbReference>
<evidence type="ECO:0000256" key="2">
    <source>
        <dbReference type="ARBA" id="ARBA00022525"/>
    </source>
</evidence>
<evidence type="ECO:0000256" key="6">
    <source>
        <dbReference type="SAM" id="MobiDB-lite"/>
    </source>
</evidence>
<dbReference type="EMBL" id="CAJNOC010000950">
    <property type="protein sequence ID" value="CAF0820394.1"/>
    <property type="molecule type" value="Genomic_DNA"/>
</dbReference>
<evidence type="ECO:0000313" key="8">
    <source>
        <dbReference type="EMBL" id="CAF0820394.1"/>
    </source>
</evidence>
<keyword evidence="5" id="KW-0479">Metal-binding</keyword>
<evidence type="ECO:0000256" key="3">
    <source>
        <dbReference type="ARBA" id="ARBA00022729"/>
    </source>
</evidence>
<dbReference type="Pfam" id="PF03098">
    <property type="entry name" value="An_peroxidase"/>
    <property type="match status" value="1"/>
</dbReference>
<dbReference type="PANTHER" id="PTHR11475">
    <property type="entry name" value="OXIDASE/PEROXIDASE"/>
    <property type="match status" value="1"/>
</dbReference>
<comment type="caution">
    <text evidence="8">The sequence shown here is derived from an EMBL/GenBank/DDBJ whole genome shotgun (WGS) entry which is preliminary data.</text>
</comment>
<keyword evidence="4" id="KW-0325">Glycoprotein</keyword>
<organism evidence="8 9">
    <name type="scientific">Brachionus calyciflorus</name>
    <dbReference type="NCBI Taxonomy" id="104777"/>
    <lineage>
        <taxon>Eukaryota</taxon>
        <taxon>Metazoa</taxon>
        <taxon>Spiralia</taxon>
        <taxon>Gnathifera</taxon>
        <taxon>Rotifera</taxon>
        <taxon>Eurotatoria</taxon>
        <taxon>Monogononta</taxon>
        <taxon>Pseudotrocha</taxon>
        <taxon>Ploima</taxon>
        <taxon>Brachionidae</taxon>
        <taxon>Brachionus</taxon>
    </lineage>
</organism>
<evidence type="ECO:0000256" key="5">
    <source>
        <dbReference type="PIRSR" id="PIRSR619791-2"/>
    </source>
</evidence>
<dbReference type="GO" id="GO:0020037">
    <property type="term" value="F:heme binding"/>
    <property type="evidence" value="ECO:0007669"/>
    <property type="project" value="InterPro"/>
</dbReference>
<dbReference type="GO" id="GO:0046872">
    <property type="term" value="F:metal ion binding"/>
    <property type="evidence" value="ECO:0007669"/>
    <property type="project" value="UniProtKB-KW"/>
</dbReference>
<reference evidence="8" key="1">
    <citation type="submission" date="2021-02" db="EMBL/GenBank/DDBJ databases">
        <authorList>
            <person name="Nowell W R."/>
        </authorList>
    </citation>
    <scope>NUCLEOTIDE SEQUENCE</scope>
    <source>
        <strain evidence="8">Ploen Becks lab</strain>
    </source>
</reference>
<dbReference type="AlphaFoldDB" id="A0A813UBD9"/>
<feature type="binding site" description="axial binding residue" evidence="5">
    <location>
        <position position="460"/>
    </location>
    <ligand>
        <name>heme b</name>
        <dbReference type="ChEBI" id="CHEBI:60344"/>
    </ligand>
    <ligandPart>
        <name>Fe</name>
        <dbReference type="ChEBI" id="CHEBI:18248"/>
    </ligandPart>
</feature>
<dbReference type="CDD" id="cd09823">
    <property type="entry name" value="peroxinectin_like"/>
    <property type="match status" value="1"/>
</dbReference>
<dbReference type="OrthoDB" id="823504at2759"/>
<keyword evidence="5" id="KW-0349">Heme</keyword>
<dbReference type="SUPFAM" id="SSF48113">
    <property type="entry name" value="Heme-dependent peroxidases"/>
    <property type="match status" value="1"/>
</dbReference>
<feature type="compositionally biased region" description="Acidic residues" evidence="6">
    <location>
        <begin position="713"/>
        <end position="725"/>
    </location>
</feature>
<gene>
    <name evidence="8" type="ORF">OXX778_LOCUS7434</name>
</gene>
<dbReference type="GO" id="GO:0006979">
    <property type="term" value="P:response to oxidative stress"/>
    <property type="evidence" value="ECO:0007669"/>
    <property type="project" value="InterPro"/>
</dbReference>
<keyword evidence="5" id="KW-0408">Iron</keyword>
<dbReference type="PRINTS" id="PR00457">
    <property type="entry name" value="ANPEROXIDASE"/>
</dbReference>
<keyword evidence="3 7" id="KW-0732">Signal</keyword>
<evidence type="ECO:0000313" key="9">
    <source>
        <dbReference type="Proteomes" id="UP000663879"/>
    </source>
</evidence>
<accession>A0A813UBD9</accession>